<proteinExistence type="predicted"/>
<name>A0A917C6I1_9PROT</name>
<dbReference type="InterPro" id="IPR029063">
    <property type="entry name" value="SAM-dependent_MTases_sf"/>
</dbReference>
<dbReference type="SUPFAM" id="SSF53335">
    <property type="entry name" value="S-adenosyl-L-methionine-dependent methyltransferases"/>
    <property type="match status" value="1"/>
</dbReference>
<evidence type="ECO:0000259" key="1">
    <source>
        <dbReference type="Pfam" id="PF13649"/>
    </source>
</evidence>
<dbReference type="InterPro" id="IPR041698">
    <property type="entry name" value="Methyltransf_25"/>
</dbReference>
<dbReference type="CDD" id="cd02440">
    <property type="entry name" value="AdoMet_MTases"/>
    <property type="match status" value="1"/>
</dbReference>
<dbReference type="RefSeq" id="WP_188666828.1">
    <property type="nucleotide sequence ID" value="NZ_BMHV01000032.1"/>
</dbReference>
<reference evidence="2" key="1">
    <citation type="journal article" date="2014" name="Int. J. Syst. Evol. Microbiol.">
        <title>Complete genome sequence of Corynebacterium casei LMG S-19264T (=DSM 44701T), isolated from a smear-ripened cheese.</title>
        <authorList>
            <consortium name="US DOE Joint Genome Institute (JGI-PGF)"/>
            <person name="Walter F."/>
            <person name="Albersmeier A."/>
            <person name="Kalinowski J."/>
            <person name="Ruckert C."/>
        </authorList>
    </citation>
    <scope>NUCLEOTIDE SEQUENCE</scope>
    <source>
        <strain evidence="2">CGMCC 1.15254</strain>
    </source>
</reference>
<evidence type="ECO:0000313" key="2">
    <source>
        <dbReference type="EMBL" id="GGF74369.1"/>
    </source>
</evidence>
<reference evidence="2" key="2">
    <citation type="submission" date="2020-09" db="EMBL/GenBank/DDBJ databases">
        <authorList>
            <person name="Sun Q."/>
            <person name="Zhou Y."/>
        </authorList>
    </citation>
    <scope>NUCLEOTIDE SEQUENCE</scope>
    <source>
        <strain evidence="2">CGMCC 1.15254</strain>
    </source>
</reference>
<dbReference type="EMBL" id="BMHV01000032">
    <property type="protein sequence ID" value="GGF74369.1"/>
    <property type="molecule type" value="Genomic_DNA"/>
</dbReference>
<dbReference type="Pfam" id="PF13649">
    <property type="entry name" value="Methyltransf_25"/>
    <property type="match status" value="1"/>
</dbReference>
<protein>
    <recommendedName>
        <fullName evidence="1">Methyltransferase domain-containing protein</fullName>
    </recommendedName>
</protein>
<comment type="caution">
    <text evidence="2">The sequence shown here is derived from an EMBL/GenBank/DDBJ whole genome shotgun (WGS) entry which is preliminary data.</text>
</comment>
<evidence type="ECO:0000313" key="3">
    <source>
        <dbReference type="Proteomes" id="UP000632498"/>
    </source>
</evidence>
<accession>A0A917C6I1</accession>
<organism evidence="2 3">
    <name type="scientific">Terasakiella brassicae</name>
    <dbReference type="NCBI Taxonomy" id="1634917"/>
    <lineage>
        <taxon>Bacteria</taxon>
        <taxon>Pseudomonadati</taxon>
        <taxon>Pseudomonadota</taxon>
        <taxon>Alphaproteobacteria</taxon>
        <taxon>Rhodospirillales</taxon>
        <taxon>Terasakiellaceae</taxon>
        <taxon>Terasakiella</taxon>
    </lineage>
</organism>
<dbReference type="Gene3D" id="3.40.50.150">
    <property type="entry name" value="Vaccinia Virus protein VP39"/>
    <property type="match status" value="1"/>
</dbReference>
<gene>
    <name evidence="2" type="ORF">GCM10011332_30600</name>
</gene>
<keyword evidence="3" id="KW-1185">Reference proteome</keyword>
<feature type="domain" description="Methyltransferase" evidence="1">
    <location>
        <begin position="20"/>
        <end position="89"/>
    </location>
</feature>
<dbReference type="AlphaFoldDB" id="A0A917C6I1"/>
<dbReference type="Proteomes" id="UP000632498">
    <property type="component" value="Unassembled WGS sequence"/>
</dbReference>
<sequence>MTVSPWIDRFSSCVPSDGVVLDLACGKGRHGRFFLNHGHKVLFVDQNVDGLSDLSVVETAEILQCDLEDGRDWPFQEEQFSAIVVTNYLYRPHLPFLAPSLKQGGVLLYETFALGNEKFGRPRNPDFLLRPDELLEVAQKGGLNIVAFEQGQDGDKVIQRLCAVKSRDTANFLL</sequence>